<gene>
    <name evidence="10" type="primary">ARHGEF10</name>
</gene>
<evidence type="ECO:0000259" key="9">
    <source>
        <dbReference type="PROSITE" id="PS50010"/>
    </source>
</evidence>
<dbReference type="SUPFAM" id="SSF50729">
    <property type="entry name" value="PH domain-like"/>
    <property type="match status" value="1"/>
</dbReference>
<evidence type="ECO:0000256" key="8">
    <source>
        <dbReference type="SAM" id="MobiDB-lite"/>
    </source>
</evidence>
<feature type="compositionally biased region" description="Polar residues" evidence="8">
    <location>
        <begin position="161"/>
        <end position="174"/>
    </location>
</feature>
<feature type="region of interest" description="Disordered" evidence="8">
    <location>
        <begin position="8"/>
        <end position="33"/>
    </location>
</feature>
<feature type="region of interest" description="Disordered" evidence="8">
    <location>
        <begin position="1114"/>
        <end position="1149"/>
    </location>
</feature>
<evidence type="ECO:0000256" key="6">
    <source>
        <dbReference type="ARBA" id="ARBA00074300"/>
    </source>
</evidence>
<dbReference type="InterPro" id="IPR039919">
    <property type="entry name" value="ARHGEF10/ARHGEF17"/>
</dbReference>
<feature type="domain" description="DH" evidence="9">
    <location>
        <begin position="321"/>
        <end position="499"/>
    </location>
</feature>
<feature type="compositionally biased region" description="Low complexity" evidence="8">
    <location>
        <begin position="1114"/>
        <end position="1129"/>
    </location>
</feature>
<dbReference type="FunFam" id="2.130.10.10:FF:000340">
    <property type="entry name" value="Rho guanine nucleotide exchange factor (GEF) 10"/>
    <property type="match status" value="1"/>
</dbReference>
<evidence type="ECO:0000256" key="4">
    <source>
        <dbReference type="ARBA" id="ARBA00023054"/>
    </source>
</evidence>
<dbReference type="Gene3D" id="2.30.29.30">
    <property type="entry name" value="Pleckstrin-homology domain (PH domain)/Phosphotyrosine-binding domain (PTB)"/>
    <property type="match status" value="1"/>
</dbReference>
<evidence type="ECO:0000256" key="1">
    <source>
        <dbReference type="ARBA" id="ARBA00022481"/>
    </source>
</evidence>
<evidence type="ECO:0000256" key="5">
    <source>
        <dbReference type="ARBA" id="ARBA00058240"/>
    </source>
</evidence>
<dbReference type="GO" id="GO:0030036">
    <property type="term" value="P:actin cytoskeleton organization"/>
    <property type="evidence" value="ECO:0007669"/>
    <property type="project" value="TreeGrafter"/>
</dbReference>
<evidence type="ECO:0000256" key="7">
    <source>
        <dbReference type="SAM" id="Coils"/>
    </source>
</evidence>
<dbReference type="InParanoid" id="A0A4W6E6I5"/>
<feature type="compositionally biased region" description="Polar residues" evidence="8">
    <location>
        <begin position="1168"/>
        <end position="1180"/>
    </location>
</feature>
<dbReference type="PANTHER" id="PTHR12877">
    <property type="entry name" value="RHO GUANINE NUCLEOTIDE EXCHANGE FACTOR"/>
    <property type="match status" value="1"/>
</dbReference>
<dbReference type="InterPro" id="IPR035899">
    <property type="entry name" value="DBL_dom_sf"/>
</dbReference>
<dbReference type="GO" id="GO:0005813">
    <property type="term" value="C:centrosome"/>
    <property type="evidence" value="ECO:0007669"/>
    <property type="project" value="TreeGrafter"/>
</dbReference>
<dbReference type="Proteomes" id="UP000314980">
    <property type="component" value="Unassembled WGS sequence"/>
</dbReference>
<dbReference type="GO" id="GO:0090307">
    <property type="term" value="P:mitotic spindle assembly"/>
    <property type="evidence" value="ECO:0007669"/>
    <property type="project" value="TreeGrafter"/>
</dbReference>
<keyword evidence="3" id="KW-0344">Guanine-nucleotide releasing factor</keyword>
<keyword evidence="1" id="KW-0488">Methylation</keyword>
<evidence type="ECO:0000313" key="11">
    <source>
        <dbReference type="Proteomes" id="UP000314980"/>
    </source>
</evidence>
<protein>
    <recommendedName>
        <fullName evidence="6">Rho guanine nucleotide exchange factor 10</fullName>
    </recommendedName>
</protein>
<feature type="region of interest" description="Disordered" evidence="8">
    <location>
        <begin position="856"/>
        <end position="876"/>
    </location>
</feature>
<reference evidence="11" key="1">
    <citation type="submission" date="2015-09" db="EMBL/GenBank/DDBJ databases">
        <authorList>
            <person name="Sai Rama Sridatta P."/>
        </authorList>
    </citation>
    <scope>NUCLEOTIDE SEQUENCE [LARGE SCALE GENOMIC DNA]</scope>
</reference>
<dbReference type="InterPro" id="IPR011993">
    <property type="entry name" value="PH-like_dom_sf"/>
</dbReference>
<name>A0A4W6E6I5_LATCA</name>
<keyword evidence="11" id="KW-1185">Reference proteome</keyword>
<reference evidence="10" key="2">
    <citation type="submission" date="2025-08" db="UniProtKB">
        <authorList>
            <consortium name="Ensembl"/>
        </authorList>
    </citation>
    <scope>IDENTIFICATION</scope>
</reference>
<evidence type="ECO:0000313" key="10">
    <source>
        <dbReference type="Ensembl" id="ENSLCAP00010032708.1"/>
    </source>
</evidence>
<feature type="region of interest" description="Disordered" evidence="8">
    <location>
        <begin position="161"/>
        <end position="207"/>
    </location>
</feature>
<dbReference type="Pfam" id="PF00621">
    <property type="entry name" value="RhoGEF"/>
    <property type="match status" value="1"/>
</dbReference>
<feature type="coiled-coil region" evidence="7">
    <location>
        <begin position="208"/>
        <end position="259"/>
    </location>
</feature>
<dbReference type="SMART" id="SM00325">
    <property type="entry name" value="RhoGEF"/>
    <property type="match status" value="1"/>
</dbReference>
<keyword evidence="4 7" id="KW-0175">Coiled coil</keyword>
<dbReference type="InterPro" id="IPR036322">
    <property type="entry name" value="WD40_repeat_dom_sf"/>
</dbReference>
<dbReference type="Pfam" id="PF19056">
    <property type="entry name" value="WD40_2"/>
    <property type="match status" value="1"/>
</dbReference>
<dbReference type="CDD" id="cd00160">
    <property type="entry name" value="RhoGEF"/>
    <property type="match status" value="1"/>
</dbReference>
<comment type="function">
    <text evidence="5">May play a role in developmental myelination of peripheral nerves.</text>
</comment>
<organism evidence="10 11">
    <name type="scientific">Lates calcarifer</name>
    <name type="common">Barramundi</name>
    <name type="synonym">Holocentrus calcarifer</name>
    <dbReference type="NCBI Taxonomy" id="8187"/>
    <lineage>
        <taxon>Eukaryota</taxon>
        <taxon>Metazoa</taxon>
        <taxon>Chordata</taxon>
        <taxon>Craniata</taxon>
        <taxon>Vertebrata</taxon>
        <taxon>Euteleostomi</taxon>
        <taxon>Actinopterygii</taxon>
        <taxon>Neopterygii</taxon>
        <taxon>Teleostei</taxon>
        <taxon>Neoteleostei</taxon>
        <taxon>Acanthomorphata</taxon>
        <taxon>Carangaria</taxon>
        <taxon>Carangaria incertae sedis</taxon>
        <taxon>Centropomidae</taxon>
        <taxon>Lates</taxon>
    </lineage>
</organism>
<dbReference type="AlphaFoldDB" id="A0A4W6E6I5"/>
<dbReference type="GO" id="GO:0005085">
    <property type="term" value="F:guanyl-nucleotide exchange factor activity"/>
    <property type="evidence" value="ECO:0007669"/>
    <property type="project" value="UniProtKB-KW"/>
</dbReference>
<reference evidence="10" key="3">
    <citation type="submission" date="2025-09" db="UniProtKB">
        <authorList>
            <consortium name="Ensembl"/>
        </authorList>
    </citation>
    <scope>IDENTIFICATION</scope>
</reference>
<dbReference type="InterPro" id="IPR000219">
    <property type="entry name" value="DH_dom"/>
</dbReference>
<dbReference type="PANTHER" id="PTHR12877:SF14">
    <property type="entry name" value="RHO GUANINE NUCLEOTIDE EXCHANGE FACTOR 10"/>
    <property type="match status" value="1"/>
</dbReference>
<feature type="region of interest" description="Disordered" evidence="8">
    <location>
        <begin position="1168"/>
        <end position="1187"/>
    </location>
</feature>
<dbReference type="GO" id="GO:0051056">
    <property type="term" value="P:regulation of small GTPase mediated signal transduction"/>
    <property type="evidence" value="ECO:0007669"/>
    <property type="project" value="UniProtKB-ARBA"/>
</dbReference>
<dbReference type="GO" id="GO:0051496">
    <property type="term" value="P:positive regulation of stress fiber assembly"/>
    <property type="evidence" value="ECO:0007669"/>
    <property type="project" value="UniProtKB-ARBA"/>
</dbReference>
<sequence length="1252" mass="139360">MATLLKVGRINQYPSTDDPHPLQAVPRTSSQGKVNPYSVIDITPLQLQQLEQQHEIHTSPAGITSGYSVPVPCGYATPSGVPLITPTYTTPVIIRHLSVDEDGKYPPITEEDALAKWASDPANTAWMEIFLNRFSMSALFFHTDPDEMIYDDVELGEEGGCNSSLDNGWSSSEFESYDEASDGEGRPENGLPHAFMRGKPPQRKTHLSQDLTRLKEHYEKKMKDLMANTVGTVELQQLKQKHEQKMQKLVKAAKEGTKDGLEKTKAAVKKGRSFIKTKSFCHERKSACFEDESELFIEVDCFNVEPVLCSAPEGLSQQQLVRRCILGSILESEKNYLDALKRILEQYEKPLSQIEPRLLSDRKLKMAFYRVREILQCHFLVISFVCVFQNSYKSCDFSKSMVLDAYSEYVNNFSNAMAVVRKTCASKPGFLEFLKHRQETSSDRMTLYGLMMKPIQRFPQFILLLQDMLKNTPVGHADRLPLQMALTELETLAEKLNEKKREADQRCEIRHIAKAMNERYLNKLLSNGSRYLIRSDDMVETVYNERGEIIKTKERRLFLLNDVLMCATPNIRGSGNAPLDQKFLLKWSVPLSFVEVLEFGSSEDMADNSRYPAPHSGEKVVINAKPSKLYMGPGQLYQDLQNLIHDLSLVNQISSMISSLKGNYQNVNPTVAQDWVSGLQRLILKKEEEIRAADRCRIQLQLPGKQDKSGKPTFFSAVFNTLSPAIKQSWISNLQMAKLALEEDNLQGWFFAEDDGNQIKKQKHPLLLRQMPVVMSKLQEFKVECAVHNPEPHINPESTADTPVVGHGCVWVASCTNQMGQIAIVAMQNSSPKVTECFNVESRILCMAYVPAEQPQENGEKVPENNHVPPAKTSDTPSVCLGMEEGSIIVYKSSQRSKKVRLQHFFTPDKSTVTSLVYKKHCLYAGLVSGSVAIYSRSQDGLWNCDKPTLLKLGVLPVKAMLAVEEHLWASSGGQVFIISTHTHSVERQLEAHQEEGMVVSHMVVAGVGIWIAFSSGSTLRLFHTETLEHLQDINIATPVHNILPGNQRVSVSSLLVCHGLLLVGTNLGVTVALSVPRLQGIPKVTGRGMVSLHAHNGPVRFLTVAAAVCNRPSGLPPSSTLPTSAQPTETEEPENTQPPSDSALTPRGVWLGEAGCTTMALQDSVSSSSCGSLAPSQGSLEHGPEDGALYDMLHDPAHHLRGRRSSKVDVSSLLVVSGGSGHRRVNKKTKQSRHEDTTSTIMIWQIPLLNM</sequence>
<dbReference type="FunFam" id="1.20.900.10:FF:000003">
    <property type="entry name" value="Rho guanine nucleotide exchange factor 10 like"/>
    <property type="match status" value="1"/>
</dbReference>
<dbReference type="GO" id="GO:0005737">
    <property type="term" value="C:cytoplasm"/>
    <property type="evidence" value="ECO:0007669"/>
    <property type="project" value="UniProtKB-ARBA"/>
</dbReference>
<evidence type="ECO:0000256" key="3">
    <source>
        <dbReference type="ARBA" id="ARBA00022658"/>
    </source>
</evidence>
<proteinExistence type="predicted"/>
<dbReference type="Gene3D" id="1.20.900.10">
    <property type="entry name" value="Dbl homology (DH) domain"/>
    <property type="match status" value="1"/>
</dbReference>
<dbReference type="GeneTree" id="ENSGT00940000153798"/>
<dbReference type="Pfam" id="PF19057">
    <property type="entry name" value="PH_19"/>
    <property type="match status" value="1"/>
</dbReference>
<evidence type="ECO:0000256" key="2">
    <source>
        <dbReference type="ARBA" id="ARBA00022553"/>
    </source>
</evidence>
<dbReference type="PROSITE" id="PS50010">
    <property type="entry name" value="DH_2"/>
    <property type="match status" value="1"/>
</dbReference>
<dbReference type="Ensembl" id="ENSLCAT00010033491.1">
    <property type="protein sequence ID" value="ENSLCAP00010032708.1"/>
    <property type="gene ID" value="ENSLCAG00010015399.1"/>
</dbReference>
<accession>A0A4W6E6I5</accession>
<dbReference type="SUPFAM" id="SSF50978">
    <property type="entry name" value="WD40 repeat-like"/>
    <property type="match status" value="1"/>
</dbReference>
<keyword evidence="2" id="KW-0597">Phosphoprotein</keyword>
<dbReference type="SUPFAM" id="SSF48065">
    <property type="entry name" value="DBL homology domain (DH-domain)"/>
    <property type="match status" value="1"/>
</dbReference>